<dbReference type="PANTHER" id="PTHR33744">
    <property type="entry name" value="CARBOHYDRATE DIACID REGULATOR"/>
    <property type="match status" value="1"/>
</dbReference>
<name>A0AAU8IIK2_9BACL</name>
<comment type="similarity">
    <text evidence="1">Belongs to the CdaR family.</text>
</comment>
<feature type="domain" description="CdaR GGDEF-like" evidence="4">
    <location>
        <begin position="292"/>
        <end position="421"/>
    </location>
</feature>
<dbReference type="InterPro" id="IPR012914">
    <property type="entry name" value="PucR_dom"/>
</dbReference>
<organism evidence="5">
    <name type="scientific">Sporolactobacillus sp. Y61</name>
    <dbReference type="NCBI Taxonomy" id="3160863"/>
    <lineage>
        <taxon>Bacteria</taxon>
        <taxon>Bacillati</taxon>
        <taxon>Bacillota</taxon>
        <taxon>Bacilli</taxon>
        <taxon>Bacillales</taxon>
        <taxon>Sporolactobacillaceae</taxon>
        <taxon>Sporolactobacillus</taxon>
    </lineage>
</organism>
<protein>
    <submittedName>
        <fullName evidence="5">PucR family transcriptional regulator ligand-binding domain-containing protein</fullName>
    </submittedName>
</protein>
<dbReference type="InterPro" id="IPR041522">
    <property type="entry name" value="CdaR_GGDEF"/>
</dbReference>
<evidence type="ECO:0000313" key="5">
    <source>
        <dbReference type="EMBL" id="XCJ18255.1"/>
    </source>
</evidence>
<feature type="domain" description="PucR C-terminal helix-turn-helix" evidence="3">
    <location>
        <begin position="474"/>
        <end position="532"/>
    </location>
</feature>
<dbReference type="Gene3D" id="1.10.10.2840">
    <property type="entry name" value="PucR C-terminal helix-turn-helix domain"/>
    <property type="match status" value="1"/>
</dbReference>
<evidence type="ECO:0000259" key="2">
    <source>
        <dbReference type="Pfam" id="PF07905"/>
    </source>
</evidence>
<dbReference type="AlphaFoldDB" id="A0AAU8IIK2"/>
<dbReference type="Pfam" id="PF13556">
    <property type="entry name" value="HTH_30"/>
    <property type="match status" value="1"/>
</dbReference>
<dbReference type="InterPro" id="IPR042070">
    <property type="entry name" value="PucR_C-HTH_sf"/>
</dbReference>
<sequence>MMKVSDLFHYPAFSDFRLLAGKDGTGREIRNVNMMDAPDIIDYLKPDDWLITTGYHLQDNPEFFCRLVARMAEKSCAALGIKTRRFIHGVPAEVIRLADRLSFPLIDLPNSLALVDIANQTLSTILDARTKELQFAIDTHQQFTKHIMRGEGIDRLLKRLAELIGAPVILLDSWSKVITSSGAASEPDFLSRLGKMGQVFFQMKSRVTSFSFIATRETCSLFTLYTYKRKRFFLLIRRWVPSTERLITLTIEQASNVIAFELMKDEALKQTDRKVRDAFFANLVSRSFATAEEAEGRAKEFGLHQGRPCVCAAAELDMDQTPISFTHFQMETGEEFEYLEGEVGHLPFPGHLFVRDHTCILIIELMMNGEHAMRFLKPALAHMQEQVARFFPHTLSFGLSNIFDEVAGIPEAFQEAVDALHAGMQMGRSAFIQNYQSRGIADLLRRLPEEDLAKLYEETLQSLAFPKREEDRDLLHTLYVYLESNCQISETAKKLFVHRNTVIYRMDKCEHLLGKDLKDPDTVFQLRFALRLKPLLGSRR</sequence>
<dbReference type="RefSeq" id="WP_240697350.1">
    <property type="nucleotide sequence ID" value="NZ_CP159510.1"/>
</dbReference>
<dbReference type="InterPro" id="IPR025736">
    <property type="entry name" value="PucR_C-HTH_dom"/>
</dbReference>
<dbReference type="EMBL" id="CP159510">
    <property type="protein sequence ID" value="XCJ18255.1"/>
    <property type="molecule type" value="Genomic_DNA"/>
</dbReference>
<dbReference type="Pfam" id="PF07905">
    <property type="entry name" value="PucR"/>
    <property type="match status" value="1"/>
</dbReference>
<evidence type="ECO:0000256" key="1">
    <source>
        <dbReference type="ARBA" id="ARBA00006754"/>
    </source>
</evidence>
<proteinExistence type="inferred from homology"/>
<evidence type="ECO:0000259" key="4">
    <source>
        <dbReference type="Pfam" id="PF17853"/>
    </source>
</evidence>
<evidence type="ECO:0000259" key="3">
    <source>
        <dbReference type="Pfam" id="PF13556"/>
    </source>
</evidence>
<accession>A0AAU8IIK2</accession>
<gene>
    <name evidence="5" type="ORF">ABNN70_07415</name>
</gene>
<feature type="domain" description="Purine catabolism PurC-like" evidence="2">
    <location>
        <begin position="6"/>
        <end position="125"/>
    </location>
</feature>
<dbReference type="Pfam" id="PF17853">
    <property type="entry name" value="GGDEF_2"/>
    <property type="match status" value="1"/>
</dbReference>
<dbReference type="PANTHER" id="PTHR33744:SF1">
    <property type="entry name" value="DNA-BINDING TRANSCRIPTIONAL ACTIVATOR ADER"/>
    <property type="match status" value="1"/>
</dbReference>
<reference evidence="5" key="1">
    <citation type="submission" date="2024-06" db="EMBL/GenBank/DDBJ databases">
        <authorList>
            <person name="Fan A."/>
            <person name="Zhang F.Y."/>
            <person name="Zhang L."/>
        </authorList>
    </citation>
    <scope>NUCLEOTIDE SEQUENCE</scope>
    <source>
        <strain evidence="5">Y61</strain>
    </source>
</reference>
<dbReference type="InterPro" id="IPR051448">
    <property type="entry name" value="CdaR-like_regulators"/>
</dbReference>